<dbReference type="EC" id="3.4.11.-" evidence="3"/>
<dbReference type="Gene3D" id="3.40.50.10780">
    <property type="entry name" value="Dipeptide transport protein"/>
    <property type="match status" value="1"/>
</dbReference>
<dbReference type="Pfam" id="PF04951">
    <property type="entry name" value="Peptidase_M55"/>
    <property type="match status" value="1"/>
</dbReference>
<name>A0A927N1P8_9ACTN</name>
<dbReference type="CDD" id="cd08663">
    <property type="entry name" value="DAP_dppA_1"/>
    <property type="match status" value="1"/>
</dbReference>
<evidence type="ECO:0000313" key="4">
    <source>
        <dbReference type="Proteomes" id="UP000638648"/>
    </source>
</evidence>
<evidence type="ECO:0000256" key="1">
    <source>
        <dbReference type="PIRSR" id="PIRSR015853-1"/>
    </source>
</evidence>
<evidence type="ECO:0000313" key="3">
    <source>
        <dbReference type="EMBL" id="MBE1610147.1"/>
    </source>
</evidence>
<keyword evidence="2" id="KW-0479">Metal-binding</keyword>
<feature type="binding site" evidence="2">
    <location>
        <position position="60"/>
    </location>
    <ligand>
        <name>Zn(2+)</name>
        <dbReference type="ChEBI" id="CHEBI:29105"/>
        <label>2</label>
    </ligand>
</feature>
<keyword evidence="3" id="KW-0031">Aminopeptidase</keyword>
<proteinExistence type="predicted"/>
<dbReference type="GO" id="GO:0046872">
    <property type="term" value="F:metal ion binding"/>
    <property type="evidence" value="ECO:0007669"/>
    <property type="project" value="UniProtKB-KW"/>
</dbReference>
<dbReference type="GO" id="GO:0004177">
    <property type="term" value="F:aminopeptidase activity"/>
    <property type="evidence" value="ECO:0007669"/>
    <property type="project" value="UniProtKB-KW"/>
</dbReference>
<dbReference type="InterPro" id="IPR007035">
    <property type="entry name" value="Peptidase_M55"/>
</dbReference>
<keyword evidence="4" id="KW-1185">Reference proteome</keyword>
<organism evidence="3 4">
    <name type="scientific">Actinopolymorpha pittospori</name>
    <dbReference type="NCBI Taxonomy" id="648752"/>
    <lineage>
        <taxon>Bacteria</taxon>
        <taxon>Bacillati</taxon>
        <taxon>Actinomycetota</taxon>
        <taxon>Actinomycetes</taxon>
        <taxon>Propionibacteriales</taxon>
        <taxon>Actinopolymorphaceae</taxon>
        <taxon>Actinopolymorpha</taxon>
    </lineage>
</organism>
<feature type="binding site" evidence="2">
    <location>
        <position position="104"/>
    </location>
    <ligand>
        <name>Zn(2+)</name>
        <dbReference type="ChEBI" id="CHEBI:29105"/>
        <label>2</label>
    </ligand>
</feature>
<keyword evidence="3" id="KW-0378">Hydrolase</keyword>
<dbReference type="InterPro" id="IPR027476">
    <property type="entry name" value="DppA_N"/>
</dbReference>
<feature type="binding site" evidence="2">
    <location>
        <position position="10"/>
    </location>
    <ligand>
        <name>Zn(2+)</name>
        <dbReference type="ChEBI" id="CHEBI:29105"/>
        <label>1</label>
    </ligand>
</feature>
<feature type="active site" description="Nucleophile" evidence="1">
    <location>
        <position position="115"/>
    </location>
</feature>
<feature type="binding site" evidence="2">
    <location>
        <position position="134"/>
    </location>
    <ligand>
        <name>Zn(2+)</name>
        <dbReference type="ChEBI" id="CHEBI:29105"/>
        <label>2</label>
    </ligand>
</feature>
<gene>
    <name evidence="3" type="ORF">HEB94_006995</name>
</gene>
<keyword evidence="3" id="KW-0645">Protease</keyword>
<comment type="caution">
    <text evidence="3">The sequence shown here is derived from an EMBL/GenBank/DDBJ whole genome shotgun (WGS) entry which is preliminary data.</text>
</comment>
<dbReference type="Proteomes" id="UP000638648">
    <property type="component" value="Unassembled WGS sequence"/>
</dbReference>
<keyword evidence="2" id="KW-0862">Zinc</keyword>
<evidence type="ECO:0000256" key="2">
    <source>
        <dbReference type="PIRSR" id="PIRSR015853-2"/>
    </source>
</evidence>
<accession>A0A927N1P8</accession>
<dbReference type="EMBL" id="JADBEM010000001">
    <property type="protein sequence ID" value="MBE1610147.1"/>
    <property type="molecule type" value="Genomic_DNA"/>
</dbReference>
<dbReference type="Gene3D" id="3.30.1360.130">
    <property type="entry name" value="Dipeptide transport protein"/>
    <property type="match status" value="1"/>
</dbReference>
<dbReference type="AlphaFoldDB" id="A0A927N1P8"/>
<protein>
    <submittedName>
        <fullName evidence="3">D-amino peptidase</fullName>
        <ecNumber evidence="3">3.4.11.-</ecNumber>
    </submittedName>
</protein>
<sequence>MKVYLSCGMEGVAGVVDSKQCSGPGAEYDQARELLLGEVNAAIEGALAGGATSIVVNDAHGDMNNLDPARLAGEATYISGRGKPHSIMEGLTEDVGVVFFVAYHGSAVSPGVLAHTYNPDAIDEVRVMGRVSGEAGINTIVAAAHDIPVGLATGDQYVHSEFLPLCPAAEYVEVKRSITRTSAENLHPTVARNQIRAAAERAVLNTLRGRPWPRTITEPADLSVELRTRDLAERALKAVAIPAQLSIKSVRVRAPRMDVFQAFLDIVAETRRVD</sequence>
<dbReference type="SUPFAM" id="SSF63992">
    <property type="entry name" value="Dipeptide transport protein"/>
    <property type="match status" value="1"/>
</dbReference>
<reference evidence="3" key="1">
    <citation type="submission" date="2020-10" db="EMBL/GenBank/DDBJ databases">
        <title>Sequencing the genomes of 1000 actinobacteria strains.</title>
        <authorList>
            <person name="Klenk H.-P."/>
        </authorList>
    </citation>
    <scope>NUCLEOTIDE SEQUENCE</scope>
    <source>
        <strain evidence="3">DSM 45354</strain>
    </source>
</reference>
<dbReference type="PIRSF" id="PIRSF015853">
    <property type="entry name" value="Pep_DppA"/>
    <property type="match status" value="1"/>
</dbReference>
<dbReference type="RefSeq" id="WP_192753563.1">
    <property type="nucleotide sequence ID" value="NZ_BAABJL010000131.1"/>
</dbReference>
<dbReference type="InterPro" id="IPR036177">
    <property type="entry name" value="Peptidase_M55_sf"/>
</dbReference>